<name>A0A3P3VL99_9GAMM</name>
<comment type="caution">
    <text evidence="1">The sequence shown here is derived from an EMBL/GenBank/DDBJ whole genome shotgun (WGS) entry which is preliminary data.</text>
</comment>
<evidence type="ECO:0000313" key="1">
    <source>
        <dbReference type="EMBL" id="RRJ82658.1"/>
    </source>
</evidence>
<organism evidence="1 2">
    <name type="scientific">Aestuariirhabdus litorea</name>
    <dbReference type="NCBI Taxonomy" id="2528527"/>
    <lineage>
        <taxon>Bacteria</taxon>
        <taxon>Pseudomonadati</taxon>
        <taxon>Pseudomonadota</taxon>
        <taxon>Gammaproteobacteria</taxon>
        <taxon>Oceanospirillales</taxon>
        <taxon>Aestuariirhabdaceae</taxon>
        <taxon>Aestuariirhabdus</taxon>
    </lineage>
</organism>
<accession>A0A3P3VL99</accession>
<sequence>MIRLSRQLVLLQNEKELTQAGLKPGQCAELASSHQQSSGIRWTFERAFWDESAGKLTLLYQDAEDPSNEERCLTLRLERSGKAYRVAGHHTALP</sequence>
<gene>
    <name evidence="1" type="ORF">D0544_12410</name>
</gene>
<keyword evidence="2" id="KW-1185">Reference proteome</keyword>
<dbReference type="Proteomes" id="UP000280792">
    <property type="component" value="Unassembled WGS sequence"/>
</dbReference>
<reference evidence="1 2" key="2">
    <citation type="submission" date="2018-12" db="EMBL/GenBank/DDBJ databases">
        <title>Simiduia agarivorans gen. nov., sp. nov., a marine, agarolytic bacterium isolated from shallow coastal water from Keelung, Taiwan.</title>
        <authorList>
            <person name="Shieh W.Y."/>
        </authorList>
    </citation>
    <scope>NUCLEOTIDE SEQUENCE [LARGE SCALE GENOMIC DNA]</scope>
    <source>
        <strain evidence="1 2">GTF-13</strain>
    </source>
</reference>
<dbReference type="AlphaFoldDB" id="A0A3P3VL99"/>
<evidence type="ECO:0000313" key="2">
    <source>
        <dbReference type="Proteomes" id="UP000280792"/>
    </source>
</evidence>
<proteinExistence type="predicted"/>
<reference evidence="1 2" key="1">
    <citation type="submission" date="2018-08" db="EMBL/GenBank/DDBJ databases">
        <authorList>
            <person name="Khan S.A."/>
        </authorList>
    </citation>
    <scope>NUCLEOTIDE SEQUENCE [LARGE SCALE GENOMIC DNA]</scope>
    <source>
        <strain evidence="1 2">GTF-13</strain>
    </source>
</reference>
<dbReference type="RefSeq" id="WP_125016601.1">
    <property type="nucleotide sequence ID" value="NZ_QWEZ01000002.1"/>
</dbReference>
<protein>
    <submittedName>
        <fullName evidence="1">Uncharacterized protein</fullName>
    </submittedName>
</protein>
<dbReference type="EMBL" id="QWEZ01000002">
    <property type="protein sequence ID" value="RRJ82658.1"/>
    <property type="molecule type" value="Genomic_DNA"/>
</dbReference>